<dbReference type="EMBL" id="CM016560">
    <property type="protein sequence ID" value="TKV96832.1"/>
    <property type="molecule type" value="Genomic_DNA"/>
</dbReference>
<dbReference type="Gramene" id="TKV96832">
    <property type="protein sequence ID" value="TKV96832"/>
    <property type="gene ID" value="SEVIR_9G455433v2"/>
</dbReference>
<evidence type="ECO:0000256" key="2">
    <source>
        <dbReference type="SAM" id="SignalP"/>
    </source>
</evidence>
<accession>A0A4U6T958</accession>
<feature type="region of interest" description="Disordered" evidence="1">
    <location>
        <begin position="33"/>
        <end position="62"/>
    </location>
</feature>
<feature type="chain" id="PRO_5020329528" evidence="2">
    <location>
        <begin position="19"/>
        <end position="62"/>
    </location>
</feature>
<keyword evidence="4" id="KW-1185">Reference proteome</keyword>
<protein>
    <submittedName>
        <fullName evidence="3">Uncharacterized protein</fullName>
    </submittedName>
</protein>
<gene>
    <name evidence="3" type="ORF">SEVIR_9G455433v2</name>
</gene>
<dbReference type="Proteomes" id="UP000298652">
    <property type="component" value="Chromosome 9"/>
</dbReference>
<sequence>MSHFPLLFLALIETGIDSFWNLDPTFTLLSNASRRKMQPPGSCSRSYHIQPRGSDSPQPFSS</sequence>
<feature type="signal peptide" evidence="2">
    <location>
        <begin position="1"/>
        <end position="18"/>
    </location>
</feature>
<reference evidence="3" key="1">
    <citation type="submission" date="2019-03" db="EMBL/GenBank/DDBJ databases">
        <title>WGS assembly of Setaria viridis.</title>
        <authorList>
            <person name="Huang P."/>
            <person name="Jenkins J."/>
            <person name="Grimwood J."/>
            <person name="Barry K."/>
            <person name="Healey A."/>
            <person name="Mamidi S."/>
            <person name="Sreedasyam A."/>
            <person name="Shu S."/>
            <person name="Feldman M."/>
            <person name="Wu J."/>
            <person name="Yu Y."/>
            <person name="Chen C."/>
            <person name="Johnson J."/>
            <person name="Rokhsar D."/>
            <person name="Baxter I."/>
            <person name="Schmutz J."/>
            <person name="Brutnell T."/>
            <person name="Kellogg E."/>
        </authorList>
    </citation>
    <scope>NUCLEOTIDE SEQUENCE [LARGE SCALE GENOMIC DNA]</scope>
</reference>
<keyword evidence="2" id="KW-0732">Signal</keyword>
<evidence type="ECO:0000313" key="3">
    <source>
        <dbReference type="EMBL" id="TKV96832.1"/>
    </source>
</evidence>
<evidence type="ECO:0000313" key="4">
    <source>
        <dbReference type="Proteomes" id="UP000298652"/>
    </source>
</evidence>
<proteinExistence type="predicted"/>
<feature type="compositionally biased region" description="Polar residues" evidence="1">
    <location>
        <begin position="41"/>
        <end position="62"/>
    </location>
</feature>
<evidence type="ECO:0000256" key="1">
    <source>
        <dbReference type="SAM" id="MobiDB-lite"/>
    </source>
</evidence>
<name>A0A4U6T958_SETVI</name>
<organism evidence="3 4">
    <name type="scientific">Setaria viridis</name>
    <name type="common">Green bristlegrass</name>
    <name type="synonym">Setaria italica subsp. viridis</name>
    <dbReference type="NCBI Taxonomy" id="4556"/>
    <lineage>
        <taxon>Eukaryota</taxon>
        <taxon>Viridiplantae</taxon>
        <taxon>Streptophyta</taxon>
        <taxon>Embryophyta</taxon>
        <taxon>Tracheophyta</taxon>
        <taxon>Spermatophyta</taxon>
        <taxon>Magnoliopsida</taxon>
        <taxon>Liliopsida</taxon>
        <taxon>Poales</taxon>
        <taxon>Poaceae</taxon>
        <taxon>PACMAD clade</taxon>
        <taxon>Panicoideae</taxon>
        <taxon>Panicodae</taxon>
        <taxon>Paniceae</taxon>
        <taxon>Cenchrinae</taxon>
        <taxon>Setaria</taxon>
    </lineage>
</organism>
<dbReference type="AlphaFoldDB" id="A0A4U6T958"/>